<dbReference type="Pfam" id="PF13577">
    <property type="entry name" value="SnoaL_4"/>
    <property type="match status" value="1"/>
</dbReference>
<dbReference type="AlphaFoldDB" id="A0AAV9JNP2"/>
<comment type="caution">
    <text evidence="2">The sequence shown here is derived from an EMBL/GenBank/DDBJ whole genome shotgun (WGS) entry which is preliminary data.</text>
</comment>
<dbReference type="InterPro" id="IPR032710">
    <property type="entry name" value="NTF2-like_dom_sf"/>
</dbReference>
<organism evidence="2 3">
    <name type="scientific">Oleoguttula mirabilis</name>
    <dbReference type="NCBI Taxonomy" id="1507867"/>
    <lineage>
        <taxon>Eukaryota</taxon>
        <taxon>Fungi</taxon>
        <taxon>Dikarya</taxon>
        <taxon>Ascomycota</taxon>
        <taxon>Pezizomycotina</taxon>
        <taxon>Dothideomycetes</taxon>
        <taxon>Dothideomycetidae</taxon>
        <taxon>Mycosphaerellales</taxon>
        <taxon>Teratosphaeriaceae</taxon>
        <taxon>Oleoguttula</taxon>
    </lineage>
</organism>
<evidence type="ECO:0000259" key="1">
    <source>
        <dbReference type="Pfam" id="PF13577"/>
    </source>
</evidence>
<dbReference type="SUPFAM" id="SSF54427">
    <property type="entry name" value="NTF2-like"/>
    <property type="match status" value="1"/>
</dbReference>
<gene>
    <name evidence="2" type="ORF">LTR36_001481</name>
</gene>
<protein>
    <recommendedName>
        <fullName evidence="1">SnoaL-like domain-containing protein</fullName>
    </recommendedName>
</protein>
<dbReference type="EMBL" id="JAVFHQ010000013">
    <property type="protein sequence ID" value="KAK4546749.1"/>
    <property type="molecule type" value="Genomic_DNA"/>
</dbReference>
<feature type="domain" description="SnoaL-like" evidence="1">
    <location>
        <begin position="4"/>
        <end position="119"/>
    </location>
</feature>
<dbReference type="Proteomes" id="UP001324427">
    <property type="component" value="Unassembled WGS sequence"/>
</dbReference>
<name>A0AAV9JNP2_9PEZI</name>
<reference evidence="2 3" key="1">
    <citation type="submission" date="2021-11" db="EMBL/GenBank/DDBJ databases">
        <title>Black yeast isolated from Biological Soil Crust.</title>
        <authorList>
            <person name="Kurbessoian T."/>
        </authorList>
    </citation>
    <scope>NUCLEOTIDE SEQUENCE [LARGE SCALE GENOMIC DNA]</scope>
    <source>
        <strain evidence="2 3">CCFEE 5522</strain>
    </source>
</reference>
<dbReference type="InterPro" id="IPR037401">
    <property type="entry name" value="SnoaL-like"/>
</dbReference>
<keyword evidence="3" id="KW-1185">Reference proteome</keyword>
<proteinExistence type="predicted"/>
<evidence type="ECO:0000313" key="2">
    <source>
        <dbReference type="EMBL" id="KAK4546749.1"/>
    </source>
</evidence>
<evidence type="ECO:0000313" key="3">
    <source>
        <dbReference type="Proteomes" id="UP001324427"/>
    </source>
</evidence>
<sequence length="137" mass="14644">MQIAIDSKEFALLGDVFTQDVVANYGSGVGVLQGLSAVERGLQESLAPVTTQHALSTTVIDVYGSSANSTTYFTASHFGRGVYEGANLYAYGKYVDDLVHVSGGYDSSKDYAWRIQNRTLIYTGPLIGNESIFLGSG</sequence>
<dbReference type="Gene3D" id="3.10.450.50">
    <property type="match status" value="1"/>
</dbReference>
<accession>A0AAV9JNP2</accession>